<gene>
    <name evidence="3" type="ORF">H1R20_g13012</name>
</gene>
<keyword evidence="1" id="KW-0175">Coiled coil</keyword>
<dbReference type="PANTHER" id="PTHR10903">
    <property type="entry name" value="GTPASE, IMAP FAMILY MEMBER-RELATED"/>
    <property type="match status" value="1"/>
</dbReference>
<accession>A0A9W8IWI4</accession>
<dbReference type="InterPro" id="IPR045058">
    <property type="entry name" value="GIMA/IAN/Toc"/>
</dbReference>
<dbReference type="SUPFAM" id="SSF52540">
    <property type="entry name" value="P-loop containing nucleoside triphosphate hydrolases"/>
    <property type="match status" value="2"/>
</dbReference>
<sequence length="536" mass="60081">MPPTTNDAASTGGFPDARDTDIVIPIIGLGGAGKSTFVNYLLQGANCSEKAVIVGHGQDPCTTQLQYVVLDGSCRPELKNFSGRRIVFVDTPGLDGTDLMGNNRVMGDIVKWFKSSDPKMSAKELKERTLLVTTKWSRAAQGNRHEEDFEKTENLLKRYWQPMEEAGAQIQRLEAGSEEESAWEIIRSMLEKANHESSARASRAWSMEDARETDIVILIMGPTGAGKSSFINKFLSFLGDPARVKVGTDLVSCTKEPESIVFDGLTDHWKRIKGHRIVIVDTPGFDDTYVDDFEILKRISKWLEQSYRTNTVIGGVIYLHDISQEKFTGTARRNLAVFKRICGEPSLDKVILVTSKWGRAFGRNLETREEELKTKHWKIMLDGGARAERLGADHEEEDTWKIVRSILDKAEKRAIEQVKSEGLEIQKELVQRHKLVPQTQAGRELRHQLEDMLQAQTQMLEWEADAISGDADAKAQLEEAERKVQLMAQQIHNMKVSLPPSVPNGDPPSGYVQVVQNPDEDELFEICCADSAAVWN</sequence>
<dbReference type="Proteomes" id="UP001140091">
    <property type="component" value="Unassembled WGS sequence"/>
</dbReference>
<dbReference type="AlphaFoldDB" id="A0A9W8IWI4"/>
<dbReference type="InterPro" id="IPR027417">
    <property type="entry name" value="P-loop_NTPase"/>
</dbReference>
<feature type="non-terminal residue" evidence="3">
    <location>
        <position position="536"/>
    </location>
</feature>
<evidence type="ECO:0000259" key="2">
    <source>
        <dbReference type="Pfam" id="PF01926"/>
    </source>
</evidence>
<organism evidence="3 4">
    <name type="scientific">Candolleomyces eurysporus</name>
    <dbReference type="NCBI Taxonomy" id="2828524"/>
    <lineage>
        <taxon>Eukaryota</taxon>
        <taxon>Fungi</taxon>
        <taxon>Dikarya</taxon>
        <taxon>Basidiomycota</taxon>
        <taxon>Agaricomycotina</taxon>
        <taxon>Agaricomycetes</taxon>
        <taxon>Agaricomycetidae</taxon>
        <taxon>Agaricales</taxon>
        <taxon>Agaricineae</taxon>
        <taxon>Psathyrellaceae</taxon>
        <taxon>Candolleomyces</taxon>
    </lineage>
</organism>
<name>A0A9W8IWI4_9AGAR</name>
<dbReference type="Pfam" id="PF01926">
    <property type="entry name" value="MMR_HSR1"/>
    <property type="match status" value="2"/>
</dbReference>
<proteinExistence type="predicted"/>
<feature type="coiled-coil region" evidence="1">
    <location>
        <begin position="470"/>
        <end position="497"/>
    </location>
</feature>
<evidence type="ECO:0000313" key="3">
    <source>
        <dbReference type="EMBL" id="KAJ2924087.1"/>
    </source>
</evidence>
<reference evidence="3" key="1">
    <citation type="submission" date="2022-06" db="EMBL/GenBank/DDBJ databases">
        <title>Genome Sequence of Candolleomyces eurysporus.</title>
        <authorList>
            <person name="Buettner E."/>
        </authorList>
    </citation>
    <scope>NUCLEOTIDE SEQUENCE</scope>
    <source>
        <strain evidence="3">VTCC 930004</strain>
    </source>
</reference>
<dbReference type="PANTHER" id="PTHR10903:SF184">
    <property type="entry name" value="GTP-BINDING PROTEIN A"/>
    <property type="match status" value="1"/>
</dbReference>
<dbReference type="OrthoDB" id="8954335at2759"/>
<keyword evidence="4" id="KW-1185">Reference proteome</keyword>
<protein>
    <recommendedName>
        <fullName evidence="2">G domain-containing protein</fullName>
    </recommendedName>
</protein>
<feature type="domain" description="G" evidence="2">
    <location>
        <begin position="217"/>
        <end position="329"/>
    </location>
</feature>
<dbReference type="EMBL" id="JANBPK010001249">
    <property type="protein sequence ID" value="KAJ2924087.1"/>
    <property type="molecule type" value="Genomic_DNA"/>
</dbReference>
<feature type="domain" description="G" evidence="2">
    <location>
        <begin position="25"/>
        <end position="105"/>
    </location>
</feature>
<dbReference type="Gene3D" id="3.40.50.300">
    <property type="entry name" value="P-loop containing nucleotide triphosphate hydrolases"/>
    <property type="match status" value="2"/>
</dbReference>
<dbReference type="GO" id="GO:0005525">
    <property type="term" value="F:GTP binding"/>
    <property type="evidence" value="ECO:0007669"/>
    <property type="project" value="InterPro"/>
</dbReference>
<comment type="caution">
    <text evidence="3">The sequence shown here is derived from an EMBL/GenBank/DDBJ whole genome shotgun (WGS) entry which is preliminary data.</text>
</comment>
<dbReference type="InterPro" id="IPR006073">
    <property type="entry name" value="GTP-bd"/>
</dbReference>
<dbReference type="CDD" id="cd00882">
    <property type="entry name" value="Ras_like_GTPase"/>
    <property type="match status" value="2"/>
</dbReference>
<evidence type="ECO:0000313" key="4">
    <source>
        <dbReference type="Proteomes" id="UP001140091"/>
    </source>
</evidence>
<evidence type="ECO:0000256" key="1">
    <source>
        <dbReference type="SAM" id="Coils"/>
    </source>
</evidence>